<dbReference type="EMBL" id="MBTF01000023">
    <property type="protein sequence ID" value="OOQ58426.1"/>
    <property type="molecule type" value="Genomic_DNA"/>
</dbReference>
<dbReference type="Gene3D" id="1.10.10.60">
    <property type="entry name" value="Homeodomain-like"/>
    <property type="match status" value="1"/>
</dbReference>
<dbReference type="AlphaFoldDB" id="A0A1S9PBR4"/>
<feature type="domain" description="HTH araC/xylS-type" evidence="4">
    <location>
        <begin position="201"/>
        <end position="299"/>
    </location>
</feature>
<evidence type="ECO:0000256" key="3">
    <source>
        <dbReference type="ARBA" id="ARBA00023163"/>
    </source>
</evidence>
<dbReference type="Proteomes" id="UP000189739">
    <property type="component" value="Unassembled WGS sequence"/>
</dbReference>
<dbReference type="GO" id="GO:0043565">
    <property type="term" value="F:sequence-specific DNA binding"/>
    <property type="evidence" value="ECO:0007669"/>
    <property type="project" value="InterPro"/>
</dbReference>
<dbReference type="PROSITE" id="PS01124">
    <property type="entry name" value="HTH_ARAC_FAMILY_2"/>
    <property type="match status" value="1"/>
</dbReference>
<dbReference type="InterPro" id="IPR018060">
    <property type="entry name" value="HTH_AraC"/>
</dbReference>
<sequence length="300" mass="33963">MKKKKQTIENLTIDLLRSRLDLDTTCNGLYVFDTDAQEMDTSGISPYRSDHNSVHLITGGQVNVKVNLLEYTLKKNDLVLFTANMVRHFGTVTPDCTSINLLFSNDYLLSSALPSKTAEAFDYLSGIIDPVVSLRDDQSDLVVTQLNALGTRLRHARANTFYSEDILRHLFSALIFEVGALYQRFEKPYVVSGHRKEYVVHQFLKLVTKKFKEEKSVQAYADMLNITPKYLTTATRELTGRTAGELIDEMLVVEAKVLLNESGMPIAHIAEALNFSDQFVFSKFFKKHCGQNPSTYRRSA</sequence>
<organism evidence="5 6">
    <name type="scientific">Mucilaginibacter pedocola</name>
    <dbReference type="NCBI Taxonomy" id="1792845"/>
    <lineage>
        <taxon>Bacteria</taxon>
        <taxon>Pseudomonadati</taxon>
        <taxon>Bacteroidota</taxon>
        <taxon>Sphingobacteriia</taxon>
        <taxon>Sphingobacteriales</taxon>
        <taxon>Sphingobacteriaceae</taxon>
        <taxon>Mucilaginibacter</taxon>
    </lineage>
</organism>
<keyword evidence="1" id="KW-0805">Transcription regulation</keyword>
<evidence type="ECO:0000256" key="2">
    <source>
        <dbReference type="ARBA" id="ARBA00023125"/>
    </source>
</evidence>
<keyword evidence="2" id="KW-0238">DNA-binding</keyword>
<dbReference type="InterPro" id="IPR009057">
    <property type="entry name" value="Homeodomain-like_sf"/>
</dbReference>
<dbReference type="RefSeq" id="WP_078349123.1">
    <property type="nucleotide sequence ID" value="NZ_MBTF01000023.1"/>
</dbReference>
<dbReference type="STRING" id="1792845.BC343_07025"/>
<protein>
    <recommendedName>
        <fullName evidence="4">HTH araC/xylS-type domain-containing protein</fullName>
    </recommendedName>
</protein>
<dbReference type="PANTHER" id="PTHR43280">
    <property type="entry name" value="ARAC-FAMILY TRANSCRIPTIONAL REGULATOR"/>
    <property type="match status" value="1"/>
</dbReference>
<evidence type="ECO:0000259" key="4">
    <source>
        <dbReference type="PROSITE" id="PS01124"/>
    </source>
</evidence>
<dbReference type="OrthoDB" id="1007667at2"/>
<accession>A0A1S9PBR4</accession>
<dbReference type="GO" id="GO:0003700">
    <property type="term" value="F:DNA-binding transcription factor activity"/>
    <property type="evidence" value="ECO:0007669"/>
    <property type="project" value="InterPro"/>
</dbReference>
<evidence type="ECO:0000313" key="6">
    <source>
        <dbReference type="Proteomes" id="UP000189739"/>
    </source>
</evidence>
<comment type="caution">
    <text evidence="5">The sequence shown here is derived from an EMBL/GenBank/DDBJ whole genome shotgun (WGS) entry which is preliminary data.</text>
</comment>
<evidence type="ECO:0000256" key="1">
    <source>
        <dbReference type="ARBA" id="ARBA00023015"/>
    </source>
</evidence>
<evidence type="ECO:0000313" key="5">
    <source>
        <dbReference type="EMBL" id="OOQ58426.1"/>
    </source>
</evidence>
<dbReference type="SUPFAM" id="SSF46689">
    <property type="entry name" value="Homeodomain-like"/>
    <property type="match status" value="1"/>
</dbReference>
<dbReference type="Pfam" id="PF12833">
    <property type="entry name" value="HTH_18"/>
    <property type="match status" value="1"/>
</dbReference>
<reference evidence="5 6" key="1">
    <citation type="submission" date="2016-07" db="EMBL/GenBank/DDBJ databases">
        <title>Genomic analysis of zinc-resistant bacterium Mucilaginibacter pedocola TBZ30.</title>
        <authorList>
            <person name="Huang J."/>
            <person name="Tang J."/>
        </authorList>
    </citation>
    <scope>NUCLEOTIDE SEQUENCE [LARGE SCALE GENOMIC DNA]</scope>
    <source>
        <strain evidence="5 6">TBZ30</strain>
    </source>
</reference>
<dbReference type="PANTHER" id="PTHR43280:SF32">
    <property type="entry name" value="TRANSCRIPTIONAL REGULATORY PROTEIN"/>
    <property type="match status" value="1"/>
</dbReference>
<name>A0A1S9PBR4_9SPHI</name>
<proteinExistence type="predicted"/>
<keyword evidence="6" id="KW-1185">Reference proteome</keyword>
<gene>
    <name evidence="5" type="ORF">BC343_07025</name>
</gene>
<keyword evidence="3" id="KW-0804">Transcription</keyword>
<dbReference type="SMART" id="SM00342">
    <property type="entry name" value="HTH_ARAC"/>
    <property type="match status" value="1"/>
</dbReference>